<evidence type="ECO:0000313" key="2">
    <source>
        <dbReference type="EMBL" id="MFC4559547.1"/>
    </source>
</evidence>
<feature type="transmembrane region" description="Helical" evidence="1">
    <location>
        <begin position="23"/>
        <end position="42"/>
    </location>
</feature>
<keyword evidence="1" id="KW-0812">Transmembrane</keyword>
<proteinExistence type="predicted"/>
<evidence type="ECO:0008006" key="4">
    <source>
        <dbReference type="Google" id="ProtNLM"/>
    </source>
</evidence>
<dbReference type="Proteomes" id="UP001595989">
    <property type="component" value="Unassembled WGS sequence"/>
</dbReference>
<feature type="transmembrane region" description="Helical" evidence="1">
    <location>
        <begin position="103"/>
        <end position="132"/>
    </location>
</feature>
<feature type="transmembrane region" description="Helical" evidence="1">
    <location>
        <begin position="221"/>
        <end position="240"/>
    </location>
</feature>
<dbReference type="RefSeq" id="WP_390297922.1">
    <property type="nucleotide sequence ID" value="NZ_JBHSFU010000009.1"/>
</dbReference>
<name>A0ABV9DLM3_9BACI</name>
<accession>A0ABV9DLM3</accession>
<keyword evidence="1" id="KW-0472">Membrane</keyword>
<evidence type="ECO:0000313" key="3">
    <source>
        <dbReference type="Proteomes" id="UP001595989"/>
    </source>
</evidence>
<dbReference type="EMBL" id="JBHSFU010000009">
    <property type="protein sequence ID" value="MFC4559547.1"/>
    <property type="molecule type" value="Genomic_DNA"/>
</dbReference>
<sequence>MSLTAPSLSGTIVKQFRFKLKSFSGMFITLVILQTLAVLFSLGGSGMMGGTRSSMTYEFRYYSVDIVIVFTMLWAFINAILIKTKAYREDDFNFITNRVSSNLSNILFLMAAGIAGGVTAYLAGYLLQVVVFFISEDSQALMLGGINYGWNIYAAGIIATILYIVMFSSLGYLIGSLVHLFKPFAYLIPVVGIGLVFFVEMQAETHLILEISQFYFGEDSFWLLCLKVITTSALLFAASMKISNRLEVR</sequence>
<keyword evidence="1" id="KW-1133">Transmembrane helix</keyword>
<comment type="caution">
    <text evidence="2">The sequence shown here is derived from an EMBL/GenBank/DDBJ whole genome shotgun (WGS) entry which is preliminary data.</text>
</comment>
<reference evidence="3" key="1">
    <citation type="journal article" date="2019" name="Int. J. Syst. Evol. Microbiol.">
        <title>The Global Catalogue of Microorganisms (GCM) 10K type strain sequencing project: providing services to taxonomists for standard genome sequencing and annotation.</title>
        <authorList>
            <consortium name="The Broad Institute Genomics Platform"/>
            <consortium name="The Broad Institute Genome Sequencing Center for Infectious Disease"/>
            <person name="Wu L."/>
            <person name="Ma J."/>
        </authorList>
    </citation>
    <scope>NUCLEOTIDE SEQUENCE [LARGE SCALE GENOMIC DNA]</scope>
    <source>
        <strain evidence="3">CGMCC 4.7426</strain>
    </source>
</reference>
<feature type="transmembrane region" description="Helical" evidence="1">
    <location>
        <begin position="152"/>
        <end position="172"/>
    </location>
</feature>
<keyword evidence="3" id="KW-1185">Reference proteome</keyword>
<evidence type="ECO:0000256" key="1">
    <source>
        <dbReference type="SAM" id="Phobius"/>
    </source>
</evidence>
<feature type="transmembrane region" description="Helical" evidence="1">
    <location>
        <begin position="62"/>
        <end position="82"/>
    </location>
</feature>
<protein>
    <recommendedName>
        <fullName evidence="4">ABC transporter permease</fullName>
    </recommendedName>
</protein>
<gene>
    <name evidence="2" type="ORF">ACFO3D_15210</name>
</gene>
<organism evidence="2 3">
    <name type="scientific">Virgibacillus kekensis</name>
    <dbReference type="NCBI Taxonomy" id="202261"/>
    <lineage>
        <taxon>Bacteria</taxon>
        <taxon>Bacillati</taxon>
        <taxon>Bacillota</taxon>
        <taxon>Bacilli</taxon>
        <taxon>Bacillales</taxon>
        <taxon>Bacillaceae</taxon>
        <taxon>Virgibacillus</taxon>
    </lineage>
</organism>
<feature type="transmembrane region" description="Helical" evidence="1">
    <location>
        <begin position="184"/>
        <end position="201"/>
    </location>
</feature>